<dbReference type="PANTHER" id="PTHR24093:SF369">
    <property type="entry name" value="CALCIUM-TRANSPORTING ATPASE"/>
    <property type="match status" value="1"/>
</dbReference>
<evidence type="ECO:0000256" key="6">
    <source>
        <dbReference type="ARBA" id="ARBA00022723"/>
    </source>
</evidence>
<dbReference type="Gene3D" id="1.20.1110.10">
    <property type="entry name" value="Calcium-transporting ATPase, transmembrane domain"/>
    <property type="match status" value="1"/>
</dbReference>
<keyword evidence="9" id="KW-0067">ATP-binding</keyword>
<dbReference type="GO" id="GO:0012505">
    <property type="term" value="C:endomembrane system"/>
    <property type="evidence" value="ECO:0007669"/>
    <property type="project" value="UniProtKB-SubCell"/>
</dbReference>
<feature type="domain" description="Cation-transporting P-type ATPase C-terminal" evidence="17">
    <location>
        <begin position="40"/>
        <end position="216"/>
    </location>
</feature>
<feature type="transmembrane region" description="Helical" evidence="16">
    <location>
        <begin position="125"/>
        <end position="143"/>
    </location>
</feature>
<gene>
    <name evidence="18" type="ORF">L195_g028465</name>
</gene>
<keyword evidence="13" id="KW-0406">Ion transport</keyword>
<organism evidence="18 19">
    <name type="scientific">Trifolium pratense</name>
    <name type="common">Red clover</name>
    <dbReference type="NCBI Taxonomy" id="57577"/>
    <lineage>
        <taxon>Eukaryota</taxon>
        <taxon>Viridiplantae</taxon>
        <taxon>Streptophyta</taxon>
        <taxon>Embryophyta</taxon>
        <taxon>Tracheophyta</taxon>
        <taxon>Spermatophyta</taxon>
        <taxon>Magnoliopsida</taxon>
        <taxon>eudicotyledons</taxon>
        <taxon>Gunneridae</taxon>
        <taxon>Pentapetalae</taxon>
        <taxon>rosids</taxon>
        <taxon>fabids</taxon>
        <taxon>Fabales</taxon>
        <taxon>Fabaceae</taxon>
        <taxon>Papilionoideae</taxon>
        <taxon>50 kb inversion clade</taxon>
        <taxon>NPAAA clade</taxon>
        <taxon>Hologalegina</taxon>
        <taxon>IRL clade</taxon>
        <taxon>Trifolieae</taxon>
        <taxon>Trifolium</taxon>
    </lineage>
</organism>
<proteinExistence type="predicted"/>
<dbReference type="InterPro" id="IPR006068">
    <property type="entry name" value="ATPase_P-typ_cation-transptr_C"/>
</dbReference>
<comment type="catalytic activity">
    <reaction evidence="15">
        <text>Ca(2+)(in) + ATP + H2O = Ca(2+)(out) + ADP + phosphate + H(+)</text>
        <dbReference type="Rhea" id="RHEA:18105"/>
        <dbReference type="ChEBI" id="CHEBI:15377"/>
        <dbReference type="ChEBI" id="CHEBI:15378"/>
        <dbReference type="ChEBI" id="CHEBI:29108"/>
        <dbReference type="ChEBI" id="CHEBI:30616"/>
        <dbReference type="ChEBI" id="CHEBI:43474"/>
        <dbReference type="ChEBI" id="CHEBI:456216"/>
        <dbReference type="EC" id="7.2.2.10"/>
    </reaction>
</comment>
<sequence length="244" mass="27589">VVRWGRSVYANIQKFIQFQLTVNVAALVINVVAAVSSGDVPLNAVQLLWVNLIMDTLGALALATEPPTDHLMDRTPVGRREPLITNIMWRNLLIQAMYQVAVLLVLNFRGISILGLEHQQSQHAILVKNTLIFNAFVIAQIFNEFNARKPDEFNIFKGVTKNYLFMGIVGFTVVLQVIIVEFLGKFTTTTRLNWKQWLISVVIGFIGWPLAVVGKLIPVPETPINDFFPRFRKTEKKKETEASQ</sequence>
<keyword evidence="7" id="KW-0547">Nucleotide-binding</keyword>
<evidence type="ECO:0000256" key="2">
    <source>
        <dbReference type="ARBA" id="ARBA00012790"/>
    </source>
</evidence>
<comment type="subcellular location">
    <subcellularLocation>
        <location evidence="1">Endomembrane system</location>
        <topology evidence="1">Multi-pass membrane protein</topology>
    </subcellularLocation>
</comment>
<feature type="non-terminal residue" evidence="18">
    <location>
        <position position="1"/>
    </location>
</feature>
<evidence type="ECO:0000256" key="14">
    <source>
        <dbReference type="ARBA" id="ARBA00023136"/>
    </source>
</evidence>
<comment type="caution">
    <text evidence="18">The sequence shown here is derived from an EMBL/GenBank/DDBJ whole genome shotgun (WGS) entry which is preliminary data.</text>
</comment>
<accession>A0A2K3L212</accession>
<dbReference type="GO" id="GO:0005886">
    <property type="term" value="C:plasma membrane"/>
    <property type="evidence" value="ECO:0007669"/>
    <property type="project" value="TreeGrafter"/>
</dbReference>
<evidence type="ECO:0000256" key="11">
    <source>
        <dbReference type="ARBA" id="ARBA00022967"/>
    </source>
</evidence>
<evidence type="ECO:0000256" key="12">
    <source>
        <dbReference type="ARBA" id="ARBA00022989"/>
    </source>
</evidence>
<evidence type="ECO:0000256" key="13">
    <source>
        <dbReference type="ARBA" id="ARBA00023065"/>
    </source>
</evidence>
<dbReference type="PANTHER" id="PTHR24093">
    <property type="entry name" value="CATION TRANSPORTING ATPASE"/>
    <property type="match status" value="1"/>
</dbReference>
<evidence type="ECO:0000313" key="18">
    <source>
        <dbReference type="EMBL" id="PNX72572.1"/>
    </source>
</evidence>
<name>A0A2K3L212_TRIPR</name>
<keyword evidence="14 16" id="KW-0472">Membrane</keyword>
<evidence type="ECO:0000256" key="9">
    <source>
        <dbReference type="ARBA" id="ARBA00022840"/>
    </source>
</evidence>
<evidence type="ECO:0000313" key="19">
    <source>
        <dbReference type="Proteomes" id="UP000236291"/>
    </source>
</evidence>
<keyword evidence="10" id="KW-0460">Magnesium</keyword>
<protein>
    <recommendedName>
        <fullName evidence="2">P-type Ca(2+) transporter</fullName>
        <ecNumber evidence="2">7.2.2.10</ecNumber>
    </recommendedName>
</protein>
<keyword evidence="8" id="KW-0106">Calcium</keyword>
<feature type="transmembrane region" description="Helical" evidence="16">
    <location>
        <begin position="96"/>
        <end position="116"/>
    </location>
</feature>
<evidence type="ECO:0000256" key="7">
    <source>
        <dbReference type="ARBA" id="ARBA00022741"/>
    </source>
</evidence>
<dbReference type="SUPFAM" id="SSF81665">
    <property type="entry name" value="Calcium ATPase, transmembrane domain M"/>
    <property type="match status" value="1"/>
</dbReference>
<keyword evidence="6" id="KW-0479">Metal-binding</keyword>
<keyword evidence="3" id="KW-0813">Transport</keyword>
<evidence type="ECO:0000256" key="8">
    <source>
        <dbReference type="ARBA" id="ARBA00022837"/>
    </source>
</evidence>
<dbReference type="GO" id="GO:0046872">
    <property type="term" value="F:metal ion binding"/>
    <property type="evidence" value="ECO:0007669"/>
    <property type="project" value="UniProtKB-KW"/>
</dbReference>
<feature type="transmembrane region" description="Helical" evidence="16">
    <location>
        <begin position="163"/>
        <end position="184"/>
    </location>
</feature>
<reference evidence="18 19" key="2">
    <citation type="journal article" date="2017" name="Front. Plant Sci.">
        <title>Gene Classification and Mining of Molecular Markers Useful in Red Clover (Trifolium pratense) Breeding.</title>
        <authorList>
            <person name="Istvanek J."/>
            <person name="Dluhosova J."/>
            <person name="Dluhos P."/>
            <person name="Patkova L."/>
            <person name="Nedelnik J."/>
            <person name="Repkova J."/>
        </authorList>
    </citation>
    <scope>NUCLEOTIDE SEQUENCE [LARGE SCALE GENOMIC DNA]</scope>
    <source>
        <strain evidence="19">cv. Tatra</strain>
        <tissue evidence="18">Young leaves</tissue>
    </source>
</reference>
<keyword evidence="12 16" id="KW-1133">Transmembrane helix</keyword>
<evidence type="ECO:0000256" key="15">
    <source>
        <dbReference type="ARBA" id="ARBA00048694"/>
    </source>
</evidence>
<evidence type="ECO:0000256" key="10">
    <source>
        <dbReference type="ARBA" id="ARBA00022842"/>
    </source>
</evidence>
<dbReference type="Proteomes" id="UP000236291">
    <property type="component" value="Unassembled WGS sequence"/>
</dbReference>
<dbReference type="ExpressionAtlas" id="A0A2K3L212">
    <property type="expression patterns" value="baseline"/>
</dbReference>
<evidence type="ECO:0000256" key="5">
    <source>
        <dbReference type="ARBA" id="ARBA00022692"/>
    </source>
</evidence>
<dbReference type="Pfam" id="PF00689">
    <property type="entry name" value="Cation_ATPase_C"/>
    <property type="match status" value="1"/>
</dbReference>
<evidence type="ECO:0000256" key="16">
    <source>
        <dbReference type="SAM" id="Phobius"/>
    </source>
</evidence>
<feature type="transmembrane region" description="Helical" evidence="16">
    <location>
        <begin position="196"/>
        <end position="217"/>
    </location>
</feature>
<keyword evidence="4" id="KW-0109">Calcium transport</keyword>
<dbReference type="EC" id="7.2.2.10" evidence="2"/>
<dbReference type="FunFam" id="1.20.1110.10:FF:000039">
    <property type="entry name" value="Calcium-transporting ATPase"/>
    <property type="match status" value="1"/>
</dbReference>
<dbReference type="InterPro" id="IPR023298">
    <property type="entry name" value="ATPase_P-typ_TM_dom_sf"/>
</dbReference>
<feature type="transmembrane region" description="Helical" evidence="16">
    <location>
        <begin position="15"/>
        <end position="35"/>
    </location>
</feature>
<evidence type="ECO:0000259" key="17">
    <source>
        <dbReference type="Pfam" id="PF00689"/>
    </source>
</evidence>
<evidence type="ECO:0000256" key="3">
    <source>
        <dbReference type="ARBA" id="ARBA00022448"/>
    </source>
</evidence>
<evidence type="ECO:0000256" key="1">
    <source>
        <dbReference type="ARBA" id="ARBA00004127"/>
    </source>
</evidence>
<keyword evidence="11" id="KW-1278">Translocase</keyword>
<evidence type="ECO:0000256" key="4">
    <source>
        <dbReference type="ARBA" id="ARBA00022568"/>
    </source>
</evidence>
<dbReference type="STRING" id="57577.A0A2K3L212"/>
<dbReference type="GO" id="GO:0005524">
    <property type="term" value="F:ATP binding"/>
    <property type="evidence" value="ECO:0007669"/>
    <property type="project" value="UniProtKB-KW"/>
</dbReference>
<keyword evidence="5 16" id="KW-0812">Transmembrane</keyword>
<dbReference type="AlphaFoldDB" id="A0A2K3L212"/>
<dbReference type="GO" id="GO:0005388">
    <property type="term" value="F:P-type calcium transporter activity"/>
    <property type="evidence" value="ECO:0007669"/>
    <property type="project" value="UniProtKB-EC"/>
</dbReference>
<dbReference type="EMBL" id="ASHM01024819">
    <property type="protein sequence ID" value="PNX72572.1"/>
    <property type="molecule type" value="Genomic_DNA"/>
</dbReference>
<reference evidence="18 19" key="1">
    <citation type="journal article" date="2014" name="Am. J. Bot.">
        <title>Genome assembly and annotation for red clover (Trifolium pratense; Fabaceae).</title>
        <authorList>
            <person name="Istvanek J."/>
            <person name="Jaros M."/>
            <person name="Krenek A."/>
            <person name="Repkova J."/>
        </authorList>
    </citation>
    <scope>NUCLEOTIDE SEQUENCE [LARGE SCALE GENOMIC DNA]</scope>
    <source>
        <strain evidence="19">cv. Tatra</strain>
        <tissue evidence="18">Young leaves</tissue>
    </source>
</reference>